<evidence type="ECO:0000313" key="2">
    <source>
        <dbReference type="EMBL" id="KAH3878351.1"/>
    </source>
</evidence>
<evidence type="ECO:0000259" key="1">
    <source>
        <dbReference type="Pfam" id="PF17921"/>
    </source>
</evidence>
<evidence type="ECO:0000313" key="3">
    <source>
        <dbReference type="Proteomes" id="UP000828390"/>
    </source>
</evidence>
<keyword evidence="3" id="KW-1185">Reference proteome</keyword>
<protein>
    <recommendedName>
        <fullName evidence="1">Integrase zinc-binding domain-containing protein</fullName>
    </recommendedName>
</protein>
<reference evidence="2" key="1">
    <citation type="journal article" date="2019" name="bioRxiv">
        <title>The Genome of the Zebra Mussel, Dreissena polymorpha: A Resource for Invasive Species Research.</title>
        <authorList>
            <person name="McCartney M.A."/>
            <person name="Auch B."/>
            <person name="Kono T."/>
            <person name="Mallez S."/>
            <person name="Zhang Y."/>
            <person name="Obille A."/>
            <person name="Becker A."/>
            <person name="Abrahante J.E."/>
            <person name="Garbe J."/>
            <person name="Badalamenti J.P."/>
            <person name="Herman A."/>
            <person name="Mangelson H."/>
            <person name="Liachko I."/>
            <person name="Sullivan S."/>
            <person name="Sone E.D."/>
            <person name="Koren S."/>
            <person name="Silverstein K.A.T."/>
            <person name="Beckman K.B."/>
            <person name="Gohl D.M."/>
        </authorList>
    </citation>
    <scope>NUCLEOTIDE SEQUENCE</scope>
    <source>
        <strain evidence="2">Duluth1</strain>
        <tissue evidence="2">Whole animal</tissue>
    </source>
</reference>
<dbReference type="EMBL" id="JAIWYP010000001">
    <property type="protein sequence ID" value="KAH3878351.1"/>
    <property type="molecule type" value="Genomic_DNA"/>
</dbReference>
<comment type="caution">
    <text evidence="2">The sequence shown here is derived from an EMBL/GenBank/DDBJ whole genome shotgun (WGS) entry which is preliminary data.</text>
</comment>
<sequence length="59" mass="7016">MSYQKIQGGHQIVKRTKANIAKFYYWYDLKTDVKVYVQQCDVCETNKKNTTNLALQWVI</sequence>
<reference evidence="2" key="2">
    <citation type="submission" date="2020-11" db="EMBL/GenBank/DDBJ databases">
        <authorList>
            <person name="McCartney M.A."/>
            <person name="Auch B."/>
            <person name="Kono T."/>
            <person name="Mallez S."/>
            <person name="Becker A."/>
            <person name="Gohl D.M."/>
            <person name="Silverstein K.A.T."/>
            <person name="Koren S."/>
            <person name="Bechman K.B."/>
            <person name="Herman A."/>
            <person name="Abrahante J.E."/>
            <person name="Garbe J."/>
        </authorList>
    </citation>
    <scope>NUCLEOTIDE SEQUENCE</scope>
    <source>
        <strain evidence="2">Duluth1</strain>
        <tissue evidence="2">Whole animal</tissue>
    </source>
</reference>
<gene>
    <name evidence="2" type="ORF">DPMN_002239</name>
</gene>
<name>A0A9D4MMR7_DREPO</name>
<dbReference type="InterPro" id="IPR041588">
    <property type="entry name" value="Integrase_H2C2"/>
</dbReference>
<dbReference type="Proteomes" id="UP000828390">
    <property type="component" value="Unassembled WGS sequence"/>
</dbReference>
<dbReference type="AlphaFoldDB" id="A0A9D4MMR7"/>
<accession>A0A9D4MMR7</accession>
<proteinExistence type="predicted"/>
<feature type="domain" description="Integrase zinc-binding" evidence="1">
    <location>
        <begin position="7"/>
        <end position="48"/>
    </location>
</feature>
<dbReference type="Pfam" id="PF17921">
    <property type="entry name" value="Integrase_H2C2"/>
    <property type="match status" value="1"/>
</dbReference>
<organism evidence="2 3">
    <name type="scientific">Dreissena polymorpha</name>
    <name type="common">Zebra mussel</name>
    <name type="synonym">Mytilus polymorpha</name>
    <dbReference type="NCBI Taxonomy" id="45954"/>
    <lineage>
        <taxon>Eukaryota</taxon>
        <taxon>Metazoa</taxon>
        <taxon>Spiralia</taxon>
        <taxon>Lophotrochozoa</taxon>
        <taxon>Mollusca</taxon>
        <taxon>Bivalvia</taxon>
        <taxon>Autobranchia</taxon>
        <taxon>Heteroconchia</taxon>
        <taxon>Euheterodonta</taxon>
        <taxon>Imparidentia</taxon>
        <taxon>Neoheterodontei</taxon>
        <taxon>Myida</taxon>
        <taxon>Dreissenoidea</taxon>
        <taxon>Dreissenidae</taxon>
        <taxon>Dreissena</taxon>
    </lineage>
</organism>
<dbReference type="Gene3D" id="1.10.340.70">
    <property type="match status" value="1"/>
</dbReference>